<dbReference type="SUPFAM" id="SSF54523">
    <property type="entry name" value="Pili subunits"/>
    <property type="match status" value="1"/>
</dbReference>
<accession>A0A9D7SHV7</accession>
<dbReference type="InterPro" id="IPR012902">
    <property type="entry name" value="N_methyl_site"/>
</dbReference>
<dbReference type="PANTHER" id="PTHR30093:SF35">
    <property type="entry name" value="MSHA MINOR PILIN PROTEIN MSHC"/>
    <property type="match status" value="1"/>
</dbReference>
<sequence length="183" mass="18777">MKNQKGFTLIELLLVLAIIGIISAIAIPALLGQRARARDKSAQENATSILSDIIATYDKAKETGANVATAAGLTAVCRVGTGMLPVVPQVPQMLDAKNPWNGTVAVPLAYANAIVAIGDSLPATIRGMSAAASLGQTQMGYLPPDPATSAPGTVATSVYLQGTFTDPVTGAGEHIFYKVGNVD</sequence>
<dbReference type="Gene3D" id="3.30.700.10">
    <property type="entry name" value="Glycoprotein, Type 4 Pilin"/>
    <property type="match status" value="1"/>
</dbReference>
<evidence type="ECO:0000256" key="1">
    <source>
        <dbReference type="SAM" id="Phobius"/>
    </source>
</evidence>
<dbReference type="PANTHER" id="PTHR30093">
    <property type="entry name" value="GENERAL SECRETION PATHWAY PROTEIN G"/>
    <property type="match status" value="1"/>
</dbReference>
<organism evidence="2 3">
    <name type="scientific">Candidatus Geothrix skivensis</name>
    <dbReference type="NCBI Taxonomy" id="2954439"/>
    <lineage>
        <taxon>Bacteria</taxon>
        <taxon>Pseudomonadati</taxon>
        <taxon>Acidobacteriota</taxon>
        <taxon>Holophagae</taxon>
        <taxon>Holophagales</taxon>
        <taxon>Holophagaceae</taxon>
        <taxon>Geothrix</taxon>
    </lineage>
</organism>
<keyword evidence="1" id="KW-0472">Membrane</keyword>
<dbReference type="EMBL" id="JADKIO010000013">
    <property type="protein sequence ID" value="MBK9797964.1"/>
    <property type="molecule type" value="Genomic_DNA"/>
</dbReference>
<proteinExistence type="predicted"/>
<gene>
    <name evidence="2" type="ORF">IPP58_16085</name>
</gene>
<dbReference type="PROSITE" id="PS00409">
    <property type="entry name" value="PROKAR_NTER_METHYL"/>
    <property type="match status" value="1"/>
</dbReference>
<dbReference type="Proteomes" id="UP000886657">
    <property type="component" value="Unassembled WGS sequence"/>
</dbReference>
<dbReference type="AlphaFoldDB" id="A0A9D7SHV7"/>
<dbReference type="Pfam" id="PF07963">
    <property type="entry name" value="N_methyl"/>
    <property type="match status" value="1"/>
</dbReference>
<dbReference type="InterPro" id="IPR045584">
    <property type="entry name" value="Pilin-like"/>
</dbReference>
<dbReference type="NCBIfam" id="TIGR02532">
    <property type="entry name" value="IV_pilin_GFxxxE"/>
    <property type="match status" value="1"/>
</dbReference>
<name>A0A9D7SHV7_9BACT</name>
<evidence type="ECO:0000313" key="3">
    <source>
        <dbReference type="Proteomes" id="UP000886657"/>
    </source>
</evidence>
<protein>
    <submittedName>
        <fullName evidence="2">Type II secretion system protein</fullName>
    </submittedName>
</protein>
<comment type="caution">
    <text evidence="2">The sequence shown here is derived from an EMBL/GenBank/DDBJ whole genome shotgun (WGS) entry which is preliminary data.</text>
</comment>
<evidence type="ECO:0000313" key="2">
    <source>
        <dbReference type="EMBL" id="MBK9797964.1"/>
    </source>
</evidence>
<keyword evidence="1" id="KW-0812">Transmembrane</keyword>
<feature type="transmembrane region" description="Helical" evidence="1">
    <location>
        <begin position="12"/>
        <end position="31"/>
    </location>
</feature>
<reference evidence="2" key="1">
    <citation type="submission" date="2020-10" db="EMBL/GenBank/DDBJ databases">
        <title>Connecting structure to function with the recovery of over 1000 high-quality activated sludge metagenome-assembled genomes encoding full-length rRNA genes using long-read sequencing.</title>
        <authorList>
            <person name="Singleton C.M."/>
            <person name="Petriglieri F."/>
            <person name="Kristensen J.M."/>
            <person name="Kirkegaard R.H."/>
            <person name="Michaelsen T.Y."/>
            <person name="Andersen M.H."/>
            <person name="Karst S.M."/>
            <person name="Dueholm M.S."/>
            <person name="Nielsen P.H."/>
            <person name="Albertsen M."/>
        </authorList>
    </citation>
    <scope>NUCLEOTIDE SEQUENCE</scope>
    <source>
        <strain evidence="2">Skiv_18-Q3-R9-52_MAXAC.067</strain>
    </source>
</reference>
<keyword evidence="1" id="KW-1133">Transmembrane helix</keyword>